<dbReference type="GO" id="GO:0005737">
    <property type="term" value="C:cytoplasm"/>
    <property type="evidence" value="ECO:0007669"/>
    <property type="project" value="TreeGrafter"/>
</dbReference>
<dbReference type="GO" id="GO:0046872">
    <property type="term" value="F:metal ion binding"/>
    <property type="evidence" value="ECO:0007669"/>
    <property type="project" value="UniProtKB-KW"/>
</dbReference>
<dbReference type="Pfam" id="PF02567">
    <property type="entry name" value="PhzC-PhzF"/>
    <property type="match status" value="1"/>
</dbReference>
<keyword evidence="3" id="KW-0408">Iron</keyword>
<dbReference type="GeneID" id="93165823"/>
<dbReference type="EMBL" id="ADLK01000009">
    <property type="protein sequence ID" value="KMW22436.1"/>
    <property type="molecule type" value="Genomic_DNA"/>
</dbReference>
<dbReference type="PANTHER" id="PTHR13774:SF39">
    <property type="entry name" value="BIOSYNTHESIS PROTEIN, PUTATIVE-RELATED"/>
    <property type="match status" value="1"/>
</dbReference>
<dbReference type="SUPFAM" id="SSF54506">
    <property type="entry name" value="Diaminopimelate epimerase-like"/>
    <property type="match status" value="1"/>
</dbReference>
<feature type="active site" evidence="6">
    <location>
        <position position="47"/>
    </location>
</feature>
<evidence type="ECO:0000313" key="7">
    <source>
        <dbReference type="EMBL" id="KMW22436.1"/>
    </source>
</evidence>
<protein>
    <recommendedName>
        <fullName evidence="9">Phenazine biosynthesis protein phzF</fullName>
    </recommendedName>
</protein>
<evidence type="ECO:0000256" key="5">
    <source>
        <dbReference type="ARBA" id="ARBA00023235"/>
    </source>
</evidence>
<comment type="similarity">
    <text evidence="1">Belongs to the PhzF family.</text>
</comment>
<name>A0A0J9CD83_9FIRM</name>
<dbReference type="RefSeq" id="WP_048929445.1">
    <property type="nucleotide sequence ID" value="NZ_KQ235876.1"/>
</dbReference>
<evidence type="ECO:0000256" key="3">
    <source>
        <dbReference type="ARBA" id="ARBA00023004"/>
    </source>
</evidence>
<proteinExistence type="inferred from homology"/>
<gene>
    <name evidence="7" type="ORF">HMPREF9470_01315</name>
</gene>
<organism evidence="7 8">
    <name type="scientific">[Clostridium] citroniae WAL-19142</name>
    <dbReference type="NCBI Taxonomy" id="742734"/>
    <lineage>
        <taxon>Bacteria</taxon>
        <taxon>Bacillati</taxon>
        <taxon>Bacillota</taxon>
        <taxon>Clostridia</taxon>
        <taxon>Lachnospirales</taxon>
        <taxon>Lachnospiraceae</taxon>
        <taxon>Enterocloster</taxon>
    </lineage>
</organism>
<dbReference type="NCBIfam" id="TIGR00654">
    <property type="entry name" value="PhzF_family"/>
    <property type="match status" value="1"/>
</dbReference>
<dbReference type="PROSITE" id="PS00198">
    <property type="entry name" value="4FE4S_FER_1"/>
    <property type="match status" value="1"/>
</dbReference>
<dbReference type="PANTHER" id="PTHR13774">
    <property type="entry name" value="PHENAZINE BIOSYNTHESIS PROTEIN"/>
    <property type="match status" value="1"/>
</dbReference>
<evidence type="ECO:0000256" key="4">
    <source>
        <dbReference type="ARBA" id="ARBA00023014"/>
    </source>
</evidence>
<evidence type="ECO:0000313" key="8">
    <source>
        <dbReference type="Proteomes" id="UP000037392"/>
    </source>
</evidence>
<comment type="caution">
    <text evidence="7">The sequence shown here is derived from an EMBL/GenBank/DDBJ whole genome shotgun (WGS) entry which is preliminary data.</text>
</comment>
<dbReference type="InterPro" id="IPR003719">
    <property type="entry name" value="Phenazine_PhzF-like"/>
</dbReference>
<reference evidence="7 8" key="1">
    <citation type="submission" date="2011-04" db="EMBL/GenBank/DDBJ databases">
        <title>The Genome Sequence of Clostridium citroniae WAL-19142.</title>
        <authorList>
            <consortium name="The Broad Institute Genome Sequencing Platform"/>
            <person name="Earl A."/>
            <person name="Ward D."/>
            <person name="Feldgarden M."/>
            <person name="Gevers D."/>
            <person name="Warren Y.A."/>
            <person name="Tyrrell K.L."/>
            <person name="Citron D.M."/>
            <person name="Goldstein E.J."/>
            <person name="Daigneault M."/>
            <person name="Allen-Vercoe E."/>
            <person name="Young S.K."/>
            <person name="Zeng Q."/>
            <person name="Gargeya S."/>
            <person name="Fitzgerald M."/>
            <person name="Haas B."/>
            <person name="Abouelleil A."/>
            <person name="Alvarado L."/>
            <person name="Arachchi H.M."/>
            <person name="Berlin A."/>
            <person name="Brown A."/>
            <person name="Chapman S.B."/>
            <person name="Chen Z."/>
            <person name="Dunbar C."/>
            <person name="Freedman E."/>
            <person name="Gearin G."/>
            <person name="Gellesch M."/>
            <person name="Goldberg J."/>
            <person name="Griggs A."/>
            <person name="Gujja S."/>
            <person name="Heilman E.R."/>
            <person name="Heiman D."/>
            <person name="Howarth C."/>
            <person name="Larson L."/>
            <person name="Lui A."/>
            <person name="MacDonald P.J."/>
            <person name="Mehta T."/>
            <person name="Montmayeur A."/>
            <person name="Murphy C."/>
            <person name="Neiman D."/>
            <person name="Pearson M."/>
            <person name="Priest M."/>
            <person name="Roberts A."/>
            <person name="Saif S."/>
            <person name="Shea T."/>
            <person name="Shenoy N."/>
            <person name="Sisk P."/>
            <person name="Stolte C."/>
            <person name="Sykes S."/>
            <person name="White J."/>
            <person name="Yandava C."/>
            <person name="Wortman J."/>
            <person name="Nusbaum C."/>
            <person name="Birren B."/>
        </authorList>
    </citation>
    <scope>NUCLEOTIDE SEQUENCE [LARGE SCALE GENOMIC DNA]</scope>
    <source>
        <strain evidence="7 8">WAL-19142</strain>
    </source>
</reference>
<dbReference type="GO" id="GO:0016853">
    <property type="term" value="F:isomerase activity"/>
    <property type="evidence" value="ECO:0007669"/>
    <property type="project" value="UniProtKB-KW"/>
</dbReference>
<evidence type="ECO:0000256" key="2">
    <source>
        <dbReference type="ARBA" id="ARBA00022723"/>
    </source>
</evidence>
<keyword evidence="4" id="KW-0411">Iron-sulfur</keyword>
<dbReference type="OrthoDB" id="9788221at2"/>
<keyword evidence="2" id="KW-0479">Metal-binding</keyword>
<evidence type="ECO:0000256" key="1">
    <source>
        <dbReference type="ARBA" id="ARBA00008270"/>
    </source>
</evidence>
<evidence type="ECO:0000256" key="6">
    <source>
        <dbReference type="PIRSR" id="PIRSR016184-1"/>
    </source>
</evidence>
<dbReference type="Gene3D" id="3.10.310.10">
    <property type="entry name" value="Diaminopimelate Epimerase, Chain A, domain 1"/>
    <property type="match status" value="2"/>
</dbReference>
<sequence length="294" mass="32187">MKIYVVDAFAEELFKGNQAGVVLLDKEEAFPPESFMKSLAAELKHSETALVKQTGEDMFDIRYFTPEAEVELCGHATIASFAAMRDTGRIHIGEYRAGTLAGELAVSLERRMVWMDMAEPEYRYEFSARERGQLYDAYGLDLSSAPGNLVPGIVSTGLCDILLPVKDRESLYKAVMDQERVAALSKQYRAVGIHMFCLGGSDGGTAYCRNFAPLVGIPEESATGTSNGALTYYLRRNGIIEDGAVNTFVQGETMGKESRIYTRITGEKIRVGGSGKLCMECSLCAGECPWTIGD</sequence>
<dbReference type="AlphaFoldDB" id="A0A0J9CD83"/>
<keyword evidence="5" id="KW-0413">Isomerase</keyword>
<dbReference type="GO" id="GO:0051536">
    <property type="term" value="F:iron-sulfur cluster binding"/>
    <property type="evidence" value="ECO:0007669"/>
    <property type="project" value="UniProtKB-KW"/>
</dbReference>
<dbReference type="Proteomes" id="UP000037392">
    <property type="component" value="Unassembled WGS sequence"/>
</dbReference>
<dbReference type="PATRIC" id="fig|742734.4.peg.1410"/>
<dbReference type="PIRSF" id="PIRSF016184">
    <property type="entry name" value="PhzC_PhzF"/>
    <property type="match status" value="1"/>
</dbReference>
<accession>A0A0J9CD83</accession>
<dbReference type="InterPro" id="IPR017900">
    <property type="entry name" value="4Fe4S_Fe_S_CS"/>
</dbReference>
<evidence type="ECO:0008006" key="9">
    <source>
        <dbReference type="Google" id="ProtNLM"/>
    </source>
</evidence>